<evidence type="ECO:0000259" key="2">
    <source>
        <dbReference type="Pfam" id="PF03050"/>
    </source>
</evidence>
<feature type="region of interest" description="Disordered" evidence="1">
    <location>
        <begin position="36"/>
        <end position="87"/>
    </location>
</feature>
<feature type="compositionally biased region" description="Basic residues" evidence="1">
    <location>
        <begin position="68"/>
        <end position="77"/>
    </location>
</feature>
<dbReference type="Pfam" id="PF13005">
    <property type="entry name" value="zf-IS66"/>
    <property type="match status" value="1"/>
</dbReference>
<organism evidence="5 6">
    <name type="scientific">Nocardiopsis exhalans</name>
    <dbReference type="NCBI Taxonomy" id="163604"/>
    <lineage>
        <taxon>Bacteria</taxon>
        <taxon>Bacillati</taxon>
        <taxon>Actinomycetota</taxon>
        <taxon>Actinomycetes</taxon>
        <taxon>Streptosporangiales</taxon>
        <taxon>Nocardiopsidaceae</taxon>
        <taxon>Nocardiopsis</taxon>
    </lineage>
</organism>
<dbReference type="RefSeq" id="WP_254419528.1">
    <property type="nucleotide sequence ID" value="NZ_BAAAJB010000029.1"/>
</dbReference>
<dbReference type="Pfam" id="PF03050">
    <property type="entry name" value="DDE_Tnp_IS66"/>
    <property type="match status" value="1"/>
</dbReference>
<dbReference type="InterPro" id="IPR024474">
    <property type="entry name" value="Znf_dom_IS66"/>
</dbReference>
<dbReference type="InterPro" id="IPR052344">
    <property type="entry name" value="Transposase-related"/>
</dbReference>
<dbReference type="EMBL" id="CP099837">
    <property type="protein sequence ID" value="USY20462.1"/>
    <property type="molecule type" value="Genomic_DNA"/>
</dbReference>
<feature type="domain" description="Transposase IS66 zinc-finger binding" evidence="3">
    <location>
        <begin position="101"/>
        <end position="147"/>
    </location>
</feature>
<sequence length="463" mass="50055">MTSSSALLEQLLARVEKLEADLADRDARIAELQAENAQLKRRLGLDSTNSSKPPSSDGPAKKPAPRSLRTRTGKKPGKQPGEAGTTLCQVADPDQVIDHHPRVCGGCERPLQAARPAGVRSCQVFDLPEPADLVVTEHRYHRLRCPCGHSTAAEPMPGANVPVRYGPRASAAGAYLMSAHHLPVERASEIMADLLGARVSTGWLAGLGRRAHTLLEGFDTQVRRAITASPVVHADETGARVAGAGHWVHVAGTPALTCYDAHPRRGRQAMDAAGILPAFTGTLVTDALGSYNAYGSAHQLCCTHVLRELAALIDFEPDHGAWAKNMTDVLVGARDLVEQTRLKGRTALTSAELEGVGRRYGRVIAFTKAGPHHALVRRLDERRQDYLRFAANLDVPFTSNAAERDLRMIKLQVKVSGGWRTLAGARYFCRLRSFISTARKQGHAAMDKLAELFAGNAWIPSTT</sequence>
<dbReference type="Pfam" id="PF20042">
    <property type="entry name" value="DUF6444"/>
    <property type="match status" value="1"/>
</dbReference>
<evidence type="ECO:0000259" key="3">
    <source>
        <dbReference type="Pfam" id="PF13005"/>
    </source>
</evidence>
<evidence type="ECO:0000313" key="6">
    <source>
        <dbReference type="Proteomes" id="UP001055940"/>
    </source>
</evidence>
<feature type="domain" description="DUF6444" evidence="4">
    <location>
        <begin position="14"/>
        <end position="85"/>
    </location>
</feature>
<keyword evidence="6" id="KW-1185">Reference proteome</keyword>
<evidence type="ECO:0000259" key="4">
    <source>
        <dbReference type="Pfam" id="PF20042"/>
    </source>
</evidence>
<dbReference type="InterPro" id="IPR004291">
    <property type="entry name" value="Transposase_IS66_central"/>
</dbReference>
<dbReference type="InterPro" id="IPR045618">
    <property type="entry name" value="DUF6444"/>
</dbReference>
<feature type="domain" description="Transposase IS66 central" evidence="2">
    <location>
        <begin position="164"/>
        <end position="426"/>
    </location>
</feature>
<dbReference type="PANTHER" id="PTHR33678">
    <property type="entry name" value="BLL1576 PROTEIN"/>
    <property type="match status" value="1"/>
</dbReference>
<name>A0ABY5D7X0_9ACTN</name>
<dbReference type="Proteomes" id="UP001055940">
    <property type="component" value="Chromosome"/>
</dbReference>
<evidence type="ECO:0000256" key="1">
    <source>
        <dbReference type="SAM" id="MobiDB-lite"/>
    </source>
</evidence>
<dbReference type="PANTHER" id="PTHR33678:SF1">
    <property type="entry name" value="BLL1576 PROTEIN"/>
    <property type="match status" value="1"/>
</dbReference>
<accession>A0ABY5D7X0</accession>
<protein>
    <submittedName>
        <fullName evidence="5">IS66 family transposase</fullName>
    </submittedName>
</protein>
<reference evidence="5" key="1">
    <citation type="submission" date="2022-06" db="EMBL/GenBank/DDBJ databases">
        <authorList>
            <person name="Ping M."/>
        </authorList>
    </citation>
    <scope>NUCLEOTIDE SEQUENCE</scope>
    <source>
        <strain evidence="5">JCM11759T</strain>
    </source>
</reference>
<proteinExistence type="predicted"/>
<gene>
    <name evidence="5" type="ORF">NE857_02025</name>
</gene>
<evidence type="ECO:0000313" key="5">
    <source>
        <dbReference type="EMBL" id="USY20462.1"/>
    </source>
</evidence>
<dbReference type="NCBIfam" id="NF033517">
    <property type="entry name" value="transpos_IS66"/>
    <property type="match status" value="1"/>
</dbReference>